<dbReference type="EMBL" id="UAPR01000009">
    <property type="protein sequence ID" value="SPT56279.1"/>
    <property type="molecule type" value="Genomic_DNA"/>
</dbReference>
<feature type="compositionally biased region" description="Basic and acidic residues" evidence="1">
    <location>
        <begin position="1"/>
        <end position="12"/>
    </location>
</feature>
<dbReference type="AlphaFoldDB" id="A0A2X0U3E9"/>
<evidence type="ECO:0000313" key="2">
    <source>
        <dbReference type="EMBL" id="SPT56279.1"/>
    </source>
</evidence>
<evidence type="ECO:0000313" key="3">
    <source>
        <dbReference type="Proteomes" id="UP000250192"/>
    </source>
</evidence>
<feature type="compositionally biased region" description="Basic residues" evidence="1">
    <location>
        <begin position="149"/>
        <end position="164"/>
    </location>
</feature>
<gene>
    <name evidence="2" type="ORF">NCTC9935_01806</name>
</gene>
<name>A0A2X0U3E9_9ACTO</name>
<dbReference type="Proteomes" id="UP000250192">
    <property type="component" value="Unassembled WGS sequence"/>
</dbReference>
<organism evidence="2 3">
    <name type="scientific">Schaalia odontolytica</name>
    <dbReference type="NCBI Taxonomy" id="1660"/>
    <lineage>
        <taxon>Bacteria</taxon>
        <taxon>Bacillati</taxon>
        <taxon>Actinomycetota</taxon>
        <taxon>Actinomycetes</taxon>
        <taxon>Actinomycetales</taxon>
        <taxon>Actinomycetaceae</taxon>
        <taxon>Schaalia</taxon>
    </lineage>
</organism>
<keyword evidence="3" id="KW-1185">Reference proteome</keyword>
<proteinExistence type="predicted"/>
<accession>A0A2X0U3E9</accession>
<feature type="region of interest" description="Disordered" evidence="1">
    <location>
        <begin position="1"/>
        <end position="25"/>
    </location>
</feature>
<reference evidence="2 3" key="1">
    <citation type="submission" date="2018-06" db="EMBL/GenBank/DDBJ databases">
        <authorList>
            <consortium name="Pathogen Informatics"/>
            <person name="Doyle S."/>
        </authorList>
    </citation>
    <scope>NUCLEOTIDE SEQUENCE [LARGE SCALE GENOMIC DNA]</scope>
    <source>
        <strain evidence="2 3">NCTC9935</strain>
    </source>
</reference>
<sequence length="252" mass="27988">MDGAERRQDSPNKNRAGPLRYKTRPADPFSQDLRYKTLPARSKSPYLARFACAGRTLYRCHQQEAVRGELCTEYKSETGLAITVHQAPPVWRARRAWLRCPWASGPGRAIYSDPAPLVWKAPEGPEGMGGLRDRSLRAKLACGDLAGGRARRRPEHPWGHKQHHQSGQATRQDTARGPKRRSASGPSRVSATHRLSWMLRPGTASISSRVYAWTGLLNSSSVVLASTSLPFSMTITSSAIWRTTARSCVMNR</sequence>
<evidence type="ECO:0000256" key="1">
    <source>
        <dbReference type="SAM" id="MobiDB-lite"/>
    </source>
</evidence>
<protein>
    <submittedName>
        <fullName evidence="2">Uncharacterized protein</fullName>
    </submittedName>
</protein>
<feature type="region of interest" description="Disordered" evidence="1">
    <location>
        <begin position="148"/>
        <end position="190"/>
    </location>
</feature>